<dbReference type="PRINTS" id="PR00340">
    <property type="entry name" value="PIIGLNB"/>
</dbReference>
<dbReference type="SUPFAM" id="SSF54913">
    <property type="entry name" value="GlnB-like"/>
    <property type="match status" value="1"/>
</dbReference>
<dbReference type="Proteomes" id="UP000076404">
    <property type="component" value="Chromosome"/>
</dbReference>
<dbReference type="eggNOG" id="COG0347">
    <property type="taxonomic scope" value="Bacteria"/>
</dbReference>
<gene>
    <name evidence="2" type="ORF">GEMMAAP_07580</name>
</gene>
<dbReference type="GO" id="GO:0005829">
    <property type="term" value="C:cytosol"/>
    <property type="evidence" value="ECO:0007669"/>
    <property type="project" value="TreeGrafter"/>
</dbReference>
<dbReference type="PANTHER" id="PTHR30115">
    <property type="entry name" value="NITROGEN REGULATORY PROTEIN P-II"/>
    <property type="match status" value="1"/>
</dbReference>
<dbReference type="SMART" id="SM00938">
    <property type="entry name" value="P-II"/>
    <property type="match status" value="1"/>
</dbReference>
<evidence type="ECO:0000313" key="2">
    <source>
        <dbReference type="EMBL" id="AMW04742.1"/>
    </source>
</evidence>
<dbReference type="InterPro" id="IPR017918">
    <property type="entry name" value="N-reg_PII_CS"/>
</dbReference>
<dbReference type="EMBL" id="CP011454">
    <property type="protein sequence ID" value="AMW04742.1"/>
    <property type="molecule type" value="Genomic_DNA"/>
</dbReference>
<evidence type="ECO:0000313" key="3">
    <source>
        <dbReference type="Proteomes" id="UP000076404"/>
    </source>
</evidence>
<dbReference type="GO" id="GO:0030234">
    <property type="term" value="F:enzyme regulator activity"/>
    <property type="evidence" value="ECO:0007669"/>
    <property type="project" value="InterPro"/>
</dbReference>
<dbReference type="PANTHER" id="PTHR30115:SF11">
    <property type="entry name" value="NITROGEN REGULATORY PROTEIN P-II HOMOLOG"/>
    <property type="match status" value="1"/>
</dbReference>
<dbReference type="GO" id="GO:0005524">
    <property type="term" value="F:ATP binding"/>
    <property type="evidence" value="ECO:0007669"/>
    <property type="project" value="TreeGrafter"/>
</dbReference>
<reference evidence="2 3" key="1">
    <citation type="journal article" date="2014" name="Proc. Natl. Acad. Sci. U.S.A.">
        <title>Functional type 2 photosynthetic reaction centers found in the rare bacterial phylum Gemmatimonadetes.</title>
        <authorList>
            <person name="Zeng Y."/>
            <person name="Feng F."/>
            <person name="Medova H."/>
            <person name="Dean J."/>
            <person name="Koblizek M."/>
        </authorList>
    </citation>
    <scope>NUCLEOTIDE SEQUENCE [LARGE SCALE GENOMIC DNA]</scope>
    <source>
        <strain evidence="2 3">AP64</strain>
    </source>
</reference>
<accession>A0A143BJP9</accession>
<dbReference type="KEGG" id="gph:GEMMAAP_07580"/>
<dbReference type="PROSITE" id="PS51343">
    <property type="entry name" value="PII_GLNB_DOM"/>
    <property type="match status" value="1"/>
</dbReference>
<sequence>MKLIVAVIRPEKLADVKRALFQVGVTGMTLSRVSGHGGERDVVQQYRGESVVLEFHEKVRIEMACSEEYVERTIQAICDGARTGDVGDGKIFVLPLDHTVRIRTGERDNNALTAVNADEVMRQTQLEMRVPTRGDY</sequence>
<name>A0A143BJP9_9BACT</name>
<proteinExistence type="inferred from homology"/>
<comment type="similarity">
    <text evidence="1">Belongs to the P(II) protein family.</text>
</comment>
<reference evidence="2 3" key="2">
    <citation type="journal article" date="2016" name="Environ. Microbiol. Rep.">
        <title>Metagenomic evidence for the presence of phototrophic Gemmatimonadetes bacteria in diverse environments.</title>
        <authorList>
            <person name="Zeng Y."/>
            <person name="Baumbach J."/>
            <person name="Barbosa E.G."/>
            <person name="Azevedo V."/>
            <person name="Zhang C."/>
            <person name="Koblizek M."/>
        </authorList>
    </citation>
    <scope>NUCLEOTIDE SEQUENCE [LARGE SCALE GENOMIC DNA]</scope>
    <source>
        <strain evidence="2 3">AP64</strain>
    </source>
</reference>
<dbReference type="RefSeq" id="WP_053334397.1">
    <property type="nucleotide sequence ID" value="NZ_CP011454.1"/>
</dbReference>
<protein>
    <submittedName>
        <fullName evidence="2">Nitrogen regulatory protein P-II</fullName>
    </submittedName>
</protein>
<dbReference type="InterPro" id="IPR011322">
    <property type="entry name" value="N-reg_PII-like_a/b"/>
</dbReference>
<keyword evidence="3" id="KW-1185">Reference proteome</keyword>
<organism evidence="2 3">
    <name type="scientific">Gemmatimonas phototrophica</name>
    <dbReference type="NCBI Taxonomy" id="1379270"/>
    <lineage>
        <taxon>Bacteria</taxon>
        <taxon>Pseudomonadati</taxon>
        <taxon>Gemmatimonadota</taxon>
        <taxon>Gemmatimonadia</taxon>
        <taxon>Gemmatimonadales</taxon>
        <taxon>Gemmatimonadaceae</taxon>
        <taxon>Gemmatimonas</taxon>
    </lineage>
</organism>
<dbReference type="PROSITE" id="PS00638">
    <property type="entry name" value="PII_GLNB_CTER"/>
    <property type="match status" value="1"/>
</dbReference>
<dbReference type="InterPro" id="IPR015867">
    <property type="entry name" value="N-reg_PII/ATP_PRibTrfase_C"/>
</dbReference>
<dbReference type="InterPro" id="IPR002187">
    <property type="entry name" value="N-reg_PII"/>
</dbReference>
<dbReference type="AlphaFoldDB" id="A0A143BJP9"/>
<dbReference type="GO" id="GO:0006808">
    <property type="term" value="P:regulation of nitrogen utilization"/>
    <property type="evidence" value="ECO:0007669"/>
    <property type="project" value="InterPro"/>
</dbReference>
<evidence type="ECO:0000256" key="1">
    <source>
        <dbReference type="RuleBase" id="RU003936"/>
    </source>
</evidence>
<dbReference type="STRING" id="1379270.GEMMAAP_07580"/>
<dbReference type="OrthoDB" id="9802729at2"/>
<dbReference type="Pfam" id="PF00543">
    <property type="entry name" value="P-II"/>
    <property type="match status" value="1"/>
</dbReference>
<dbReference type="Gene3D" id="3.30.70.120">
    <property type="match status" value="1"/>
</dbReference>